<dbReference type="PANTHER" id="PTHR47099">
    <property type="entry name" value="METHYLCOBAMIDE:COM METHYLTRANSFERASE MTBA"/>
    <property type="match status" value="1"/>
</dbReference>
<dbReference type="Proteomes" id="UP000070263">
    <property type="component" value="Unassembled WGS sequence"/>
</dbReference>
<comment type="caution">
    <text evidence="8">The sequence shown here is derived from an EMBL/GenBank/DDBJ whole genome shotgun (WGS) entry which is preliminary data.</text>
</comment>
<dbReference type="AlphaFoldDB" id="A0A133VH49"/>
<evidence type="ECO:0000313" key="8">
    <source>
        <dbReference type="EMBL" id="KXB05768.1"/>
    </source>
</evidence>
<dbReference type="InterPro" id="IPR038071">
    <property type="entry name" value="UROD/MetE-like_sf"/>
</dbReference>
<keyword evidence="3" id="KW-0808">Transferase</keyword>
<protein>
    <recommendedName>
        <fullName evidence="7">Uroporphyrinogen decarboxylase (URO-D) domain-containing protein</fullName>
    </recommendedName>
</protein>
<comment type="cofactor">
    <cofactor evidence="1">
        <name>Zn(2+)</name>
        <dbReference type="ChEBI" id="CHEBI:29105"/>
    </cofactor>
</comment>
<organism evidence="8 9">
    <name type="scientific">candidate division MSBL1 archaeon SCGC-AAA382A20</name>
    <dbReference type="NCBI Taxonomy" id="1698280"/>
    <lineage>
        <taxon>Archaea</taxon>
        <taxon>Methanobacteriati</taxon>
        <taxon>Methanobacteriota</taxon>
        <taxon>candidate division MSBL1</taxon>
    </lineage>
</organism>
<evidence type="ECO:0000256" key="4">
    <source>
        <dbReference type="ARBA" id="ARBA00022723"/>
    </source>
</evidence>
<evidence type="ECO:0000256" key="3">
    <source>
        <dbReference type="ARBA" id="ARBA00022679"/>
    </source>
</evidence>
<sequence>MNMRERVLEALKGNDVDRIPCTSLAGCDGICADGVQEEIDIFWPEAHKDADQMTKLAVESRKVLEIENVRIPFDFLVEPEALGAGIKWGNPDLQPSVREHPFEENPEDLEIPSDFLELGRVPVILEALEKIRNEVGEEMPISSLVLGPFTLLGELVDTSKLMRMMVTQPDLVEELMDEIPGILIDYGNAQYEAGSDVVEVGDPMASTDLISPKMFEDVAKPTLKKISEGLNGPSILHICGNAEPIIGHMGECGYDGVSIEKKVDIHEARSQLKEGVQILGNISSSDTLVNGGPEDVEEEVKVAIEKGVDLVEPGCGIPPIAPIENVKAMVAATKEYGTK</sequence>
<evidence type="ECO:0000256" key="5">
    <source>
        <dbReference type="ARBA" id="ARBA00022833"/>
    </source>
</evidence>
<dbReference type="Pfam" id="PF01208">
    <property type="entry name" value="URO-D"/>
    <property type="match status" value="1"/>
</dbReference>
<keyword evidence="2" id="KW-0489">Methyltransferase</keyword>
<dbReference type="GO" id="GO:0008168">
    <property type="term" value="F:methyltransferase activity"/>
    <property type="evidence" value="ECO:0007669"/>
    <property type="project" value="UniProtKB-KW"/>
</dbReference>
<dbReference type="GO" id="GO:0015948">
    <property type="term" value="P:methanogenesis"/>
    <property type="evidence" value="ECO:0007669"/>
    <property type="project" value="UniProtKB-KW"/>
</dbReference>
<dbReference type="GO" id="GO:0046872">
    <property type="term" value="F:metal ion binding"/>
    <property type="evidence" value="ECO:0007669"/>
    <property type="project" value="UniProtKB-KW"/>
</dbReference>
<evidence type="ECO:0000259" key="7">
    <source>
        <dbReference type="Pfam" id="PF01208"/>
    </source>
</evidence>
<keyword evidence="9" id="KW-1185">Reference proteome</keyword>
<dbReference type="EMBL" id="LHYE01000082">
    <property type="protein sequence ID" value="KXB05768.1"/>
    <property type="molecule type" value="Genomic_DNA"/>
</dbReference>
<evidence type="ECO:0000256" key="2">
    <source>
        <dbReference type="ARBA" id="ARBA00022603"/>
    </source>
</evidence>
<dbReference type="InterPro" id="IPR052024">
    <property type="entry name" value="Methanogen_methyltrans"/>
</dbReference>
<evidence type="ECO:0000256" key="1">
    <source>
        <dbReference type="ARBA" id="ARBA00001947"/>
    </source>
</evidence>
<dbReference type="NCBIfam" id="NF004889">
    <property type="entry name" value="PRK06252.1"/>
    <property type="match status" value="1"/>
</dbReference>
<dbReference type="InterPro" id="IPR006360">
    <property type="entry name" value="Mtase_MtaA_CmuA"/>
</dbReference>
<dbReference type="NCBIfam" id="TIGR01463">
    <property type="entry name" value="mtaA_cmuA"/>
    <property type="match status" value="1"/>
</dbReference>
<dbReference type="SUPFAM" id="SSF51726">
    <property type="entry name" value="UROD/MetE-like"/>
    <property type="match status" value="1"/>
</dbReference>
<proteinExistence type="predicted"/>
<keyword evidence="4" id="KW-0479">Metal-binding</keyword>
<accession>A0A133VH49</accession>
<feature type="domain" description="Uroporphyrinogen decarboxylase (URO-D)" evidence="7">
    <location>
        <begin position="4"/>
        <end position="336"/>
    </location>
</feature>
<evidence type="ECO:0000313" key="9">
    <source>
        <dbReference type="Proteomes" id="UP000070263"/>
    </source>
</evidence>
<dbReference type="GO" id="GO:0006779">
    <property type="term" value="P:porphyrin-containing compound biosynthetic process"/>
    <property type="evidence" value="ECO:0007669"/>
    <property type="project" value="InterPro"/>
</dbReference>
<dbReference type="GO" id="GO:0032259">
    <property type="term" value="P:methylation"/>
    <property type="evidence" value="ECO:0007669"/>
    <property type="project" value="UniProtKB-KW"/>
</dbReference>
<evidence type="ECO:0000256" key="6">
    <source>
        <dbReference type="ARBA" id="ARBA00022994"/>
    </source>
</evidence>
<dbReference type="PANTHER" id="PTHR47099:SF1">
    <property type="entry name" value="METHYLCOBAMIDE:COM METHYLTRANSFERASE MTBA"/>
    <property type="match status" value="1"/>
</dbReference>
<reference evidence="8 9" key="1">
    <citation type="journal article" date="2016" name="Sci. Rep.">
        <title>Metabolic traits of an uncultured archaeal lineage -MSBL1- from brine pools of the Red Sea.</title>
        <authorList>
            <person name="Mwirichia R."/>
            <person name="Alam I."/>
            <person name="Rashid M."/>
            <person name="Vinu M."/>
            <person name="Ba-Alawi W."/>
            <person name="Anthony Kamau A."/>
            <person name="Kamanda Ngugi D."/>
            <person name="Goker M."/>
            <person name="Klenk H.P."/>
            <person name="Bajic V."/>
            <person name="Stingl U."/>
        </authorList>
    </citation>
    <scope>NUCLEOTIDE SEQUENCE [LARGE SCALE GENOMIC DNA]</scope>
    <source>
        <strain evidence="8">SCGC-AAA382A20</strain>
    </source>
</reference>
<keyword evidence="5" id="KW-0862">Zinc</keyword>
<keyword evidence="6" id="KW-0484">Methanogenesis</keyword>
<gene>
    <name evidence="8" type="ORF">AKJ51_04840</name>
</gene>
<dbReference type="GO" id="GO:0004853">
    <property type="term" value="F:uroporphyrinogen decarboxylase activity"/>
    <property type="evidence" value="ECO:0007669"/>
    <property type="project" value="InterPro"/>
</dbReference>
<dbReference type="Gene3D" id="3.20.20.210">
    <property type="match status" value="1"/>
</dbReference>
<dbReference type="InterPro" id="IPR000257">
    <property type="entry name" value="Uroporphyrinogen_deCOase"/>
</dbReference>
<name>A0A133VH49_9EURY</name>
<dbReference type="GO" id="GO:0006730">
    <property type="term" value="P:one-carbon metabolic process"/>
    <property type="evidence" value="ECO:0007669"/>
    <property type="project" value="InterPro"/>
</dbReference>